<dbReference type="EMBL" id="CAJVPT010070029">
    <property type="protein sequence ID" value="CAG8778817.1"/>
    <property type="molecule type" value="Genomic_DNA"/>
</dbReference>
<keyword evidence="2" id="KW-1185">Reference proteome</keyword>
<accession>A0ACA9R628</accession>
<name>A0ACA9R628_9GLOM</name>
<feature type="non-terminal residue" evidence="1">
    <location>
        <position position="119"/>
    </location>
</feature>
<organism evidence="1 2">
    <name type="scientific">Acaulospora colombiana</name>
    <dbReference type="NCBI Taxonomy" id="27376"/>
    <lineage>
        <taxon>Eukaryota</taxon>
        <taxon>Fungi</taxon>
        <taxon>Fungi incertae sedis</taxon>
        <taxon>Mucoromycota</taxon>
        <taxon>Glomeromycotina</taxon>
        <taxon>Glomeromycetes</taxon>
        <taxon>Diversisporales</taxon>
        <taxon>Acaulosporaceae</taxon>
        <taxon>Acaulospora</taxon>
    </lineage>
</organism>
<sequence length="119" mass="12820">QYSSNAGIHQPNHHHHLGSSEPRLHRSSLNRGPSVNRSQQQIPSSPALVHATSKAQRGTTGKAQKHNSLVMNSGVDDLNNPYRGGMNGGNSGNVTGVQGNNVAESNSHRRRGIWQKFIG</sequence>
<evidence type="ECO:0000313" key="2">
    <source>
        <dbReference type="Proteomes" id="UP000789525"/>
    </source>
</evidence>
<dbReference type="Proteomes" id="UP000789525">
    <property type="component" value="Unassembled WGS sequence"/>
</dbReference>
<protein>
    <submittedName>
        <fullName evidence="1">13893_t:CDS:1</fullName>
    </submittedName>
</protein>
<reference evidence="1" key="1">
    <citation type="submission" date="2021-06" db="EMBL/GenBank/DDBJ databases">
        <authorList>
            <person name="Kallberg Y."/>
            <person name="Tangrot J."/>
            <person name="Rosling A."/>
        </authorList>
    </citation>
    <scope>NUCLEOTIDE SEQUENCE</scope>
    <source>
        <strain evidence="1">CL356</strain>
    </source>
</reference>
<proteinExistence type="predicted"/>
<feature type="non-terminal residue" evidence="1">
    <location>
        <position position="1"/>
    </location>
</feature>
<comment type="caution">
    <text evidence="1">The sequence shown here is derived from an EMBL/GenBank/DDBJ whole genome shotgun (WGS) entry which is preliminary data.</text>
</comment>
<evidence type="ECO:0000313" key="1">
    <source>
        <dbReference type="EMBL" id="CAG8778817.1"/>
    </source>
</evidence>
<gene>
    <name evidence="1" type="ORF">ACOLOM_LOCUS14228</name>
</gene>